<organism evidence="1">
    <name type="scientific">Cucumis melo</name>
    <name type="common">Muskmelon</name>
    <dbReference type="NCBI Taxonomy" id="3656"/>
    <lineage>
        <taxon>Eukaryota</taxon>
        <taxon>Viridiplantae</taxon>
        <taxon>Streptophyta</taxon>
        <taxon>Embryophyta</taxon>
        <taxon>Tracheophyta</taxon>
        <taxon>Spermatophyta</taxon>
        <taxon>Magnoliopsida</taxon>
        <taxon>eudicotyledons</taxon>
        <taxon>Gunneridae</taxon>
        <taxon>Pentapetalae</taxon>
        <taxon>rosids</taxon>
        <taxon>fabids</taxon>
        <taxon>Cucurbitales</taxon>
        <taxon>Cucurbitaceae</taxon>
        <taxon>Benincaseae</taxon>
        <taxon>Cucumis</taxon>
    </lineage>
</organism>
<proteinExistence type="predicted"/>
<reference evidence="1" key="1">
    <citation type="submission" date="2023-03" db="UniProtKB">
        <authorList>
            <consortium name="EnsemblPlants"/>
        </authorList>
    </citation>
    <scope>IDENTIFICATION</scope>
</reference>
<sequence length="31" mass="3355">MTQTQSQTDYGSSMMMIPTFGAGYCDSKVST</sequence>
<name>A0A9I9ELD8_CUCME</name>
<evidence type="ECO:0000313" key="1">
    <source>
        <dbReference type="EnsemblPlants" id="MELO3C035412.2.1"/>
    </source>
</evidence>
<dbReference type="Gramene" id="MELO3C035412.2.1">
    <property type="protein sequence ID" value="MELO3C035412.2.1"/>
    <property type="gene ID" value="MELO3C035412.2"/>
</dbReference>
<dbReference type="EnsemblPlants" id="MELO3C035412.2.1">
    <property type="protein sequence ID" value="MELO3C035412.2.1"/>
    <property type="gene ID" value="MELO3C035412.2"/>
</dbReference>
<accession>A0A9I9ELD8</accession>
<dbReference type="AlphaFoldDB" id="A0A9I9ELD8"/>
<protein>
    <submittedName>
        <fullName evidence="1">Uncharacterized protein</fullName>
    </submittedName>
</protein>